<feature type="compositionally biased region" description="Basic and acidic residues" evidence="1">
    <location>
        <begin position="41"/>
        <end position="52"/>
    </location>
</feature>
<protein>
    <submittedName>
        <fullName evidence="2">Uncharacterized protein</fullName>
    </submittedName>
</protein>
<accession>A0AAV7VJP9</accession>
<reference evidence="2" key="1">
    <citation type="journal article" date="2022" name="bioRxiv">
        <title>Sequencing and chromosome-scale assembly of the giantPleurodeles waltlgenome.</title>
        <authorList>
            <person name="Brown T."/>
            <person name="Elewa A."/>
            <person name="Iarovenko S."/>
            <person name="Subramanian E."/>
            <person name="Araus A.J."/>
            <person name="Petzold A."/>
            <person name="Susuki M."/>
            <person name="Suzuki K.-i.T."/>
            <person name="Hayashi T."/>
            <person name="Toyoda A."/>
            <person name="Oliveira C."/>
            <person name="Osipova E."/>
            <person name="Leigh N.D."/>
            <person name="Simon A."/>
            <person name="Yun M.H."/>
        </authorList>
    </citation>
    <scope>NUCLEOTIDE SEQUENCE</scope>
    <source>
        <strain evidence="2">20211129_DDA</strain>
        <tissue evidence="2">Liver</tissue>
    </source>
</reference>
<keyword evidence="3" id="KW-1185">Reference proteome</keyword>
<organism evidence="2 3">
    <name type="scientific">Pleurodeles waltl</name>
    <name type="common">Iberian ribbed newt</name>
    <dbReference type="NCBI Taxonomy" id="8319"/>
    <lineage>
        <taxon>Eukaryota</taxon>
        <taxon>Metazoa</taxon>
        <taxon>Chordata</taxon>
        <taxon>Craniata</taxon>
        <taxon>Vertebrata</taxon>
        <taxon>Euteleostomi</taxon>
        <taxon>Amphibia</taxon>
        <taxon>Batrachia</taxon>
        <taxon>Caudata</taxon>
        <taxon>Salamandroidea</taxon>
        <taxon>Salamandridae</taxon>
        <taxon>Pleurodelinae</taxon>
        <taxon>Pleurodeles</taxon>
    </lineage>
</organism>
<comment type="caution">
    <text evidence="2">The sequence shown here is derived from an EMBL/GenBank/DDBJ whole genome shotgun (WGS) entry which is preliminary data.</text>
</comment>
<evidence type="ECO:0000256" key="1">
    <source>
        <dbReference type="SAM" id="MobiDB-lite"/>
    </source>
</evidence>
<proteinExistence type="predicted"/>
<evidence type="ECO:0000313" key="3">
    <source>
        <dbReference type="Proteomes" id="UP001066276"/>
    </source>
</evidence>
<name>A0AAV7VJP9_PLEWA</name>
<feature type="compositionally biased region" description="Basic residues" evidence="1">
    <location>
        <begin position="123"/>
        <end position="140"/>
    </location>
</feature>
<dbReference type="Proteomes" id="UP001066276">
    <property type="component" value="Chromosome 2_1"/>
</dbReference>
<dbReference type="AlphaFoldDB" id="A0AAV7VJP9"/>
<evidence type="ECO:0000313" key="2">
    <source>
        <dbReference type="EMBL" id="KAJ1201532.1"/>
    </source>
</evidence>
<feature type="region of interest" description="Disordered" evidence="1">
    <location>
        <begin position="1"/>
        <end position="140"/>
    </location>
</feature>
<sequence>MRVSARVGPRPEGSGPSATTGSLAFPMAAGKRSSQRSRGPVKKEGKKEEGARNGRGGGVGVGLKRCKKGGEKEGRGKGRDGGAATGNARLPVVALGPEPSSLGPTRALTRIHAGAPAQLGRPPLRRPYRGQKRKKARGGD</sequence>
<gene>
    <name evidence="2" type="ORF">NDU88_005340</name>
</gene>
<feature type="compositionally biased region" description="Basic and acidic residues" evidence="1">
    <location>
        <begin position="68"/>
        <end position="80"/>
    </location>
</feature>
<dbReference type="EMBL" id="JANPWB010000003">
    <property type="protein sequence ID" value="KAJ1201532.1"/>
    <property type="molecule type" value="Genomic_DNA"/>
</dbReference>